<accession>A0A367YHS7</accession>
<dbReference type="InterPro" id="IPR011032">
    <property type="entry name" value="GroES-like_sf"/>
</dbReference>
<gene>
    <name evidence="9" type="primary">ADH2_2</name>
    <name evidence="9" type="ORF">Cantr_01099</name>
</gene>
<dbReference type="GO" id="GO:0005737">
    <property type="term" value="C:cytoplasm"/>
    <property type="evidence" value="ECO:0007669"/>
    <property type="project" value="TreeGrafter"/>
</dbReference>
<dbReference type="EC" id="1.1.1.1" evidence="3"/>
<comment type="caution">
    <text evidence="9">The sequence shown here is derived from an EMBL/GenBank/DDBJ whole genome shotgun (WGS) entry which is preliminary data.</text>
</comment>
<protein>
    <recommendedName>
        <fullName evidence="3">alcohol dehydrogenase</fullName>
        <ecNumber evidence="3">1.1.1.1</ecNumber>
    </recommendedName>
</protein>
<dbReference type="InterPro" id="IPR013149">
    <property type="entry name" value="ADH-like_C"/>
</dbReference>
<evidence type="ECO:0000256" key="3">
    <source>
        <dbReference type="ARBA" id="ARBA00013190"/>
    </source>
</evidence>
<dbReference type="Pfam" id="PF00107">
    <property type="entry name" value="ADH_zinc_N"/>
    <property type="match status" value="1"/>
</dbReference>
<keyword evidence="4" id="KW-0479">Metal-binding</keyword>
<keyword evidence="7" id="KW-0520">NAD</keyword>
<comment type="cofactor">
    <cofactor evidence="1">
        <name>Zn(2+)</name>
        <dbReference type="ChEBI" id="CHEBI:29105"/>
    </cofactor>
</comment>
<dbReference type="GO" id="GO:0046872">
    <property type="term" value="F:metal ion binding"/>
    <property type="evidence" value="ECO:0007669"/>
    <property type="project" value="UniProtKB-KW"/>
</dbReference>
<dbReference type="SUPFAM" id="SSF51735">
    <property type="entry name" value="NAD(P)-binding Rossmann-fold domains"/>
    <property type="match status" value="1"/>
</dbReference>
<dbReference type="CDD" id="cd08297">
    <property type="entry name" value="CAD3"/>
    <property type="match status" value="1"/>
</dbReference>
<dbReference type="Gene3D" id="3.40.50.720">
    <property type="entry name" value="NAD(P)-binding Rossmann-like Domain"/>
    <property type="match status" value="1"/>
</dbReference>
<name>A0A367YHS7_9ASCO</name>
<comment type="similarity">
    <text evidence="2">Belongs to the zinc-containing alcohol dehydrogenase family.</text>
</comment>
<evidence type="ECO:0000259" key="8">
    <source>
        <dbReference type="SMART" id="SM00829"/>
    </source>
</evidence>
<dbReference type="PANTHER" id="PTHR42940">
    <property type="entry name" value="ALCOHOL DEHYDROGENASE 1-RELATED"/>
    <property type="match status" value="1"/>
</dbReference>
<evidence type="ECO:0000256" key="7">
    <source>
        <dbReference type="ARBA" id="ARBA00023027"/>
    </source>
</evidence>
<dbReference type="SMART" id="SM00829">
    <property type="entry name" value="PKS_ER"/>
    <property type="match status" value="1"/>
</dbReference>
<dbReference type="FunFam" id="3.40.50.720:FF:000039">
    <property type="entry name" value="Alcohol dehydrogenase AdhP"/>
    <property type="match status" value="1"/>
</dbReference>
<dbReference type="InterPro" id="IPR036291">
    <property type="entry name" value="NAD(P)-bd_dom_sf"/>
</dbReference>
<dbReference type="Gene3D" id="3.90.180.10">
    <property type="entry name" value="Medium-chain alcohol dehydrogenases, catalytic domain"/>
    <property type="match status" value="1"/>
</dbReference>
<evidence type="ECO:0000256" key="1">
    <source>
        <dbReference type="ARBA" id="ARBA00001947"/>
    </source>
</evidence>
<organism evidence="9 10">
    <name type="scientific">Candida viswanathii</name>
    <dbReference type="NCBI Taxonomy" id="5486"/>
    <lineage>
        <taxon>Eukaryota</taxon>
        <taxon>Fungi</taxon>
        <taxon>Dikarya</taxon>
        <taxon>Ascomycota</taxon>
        <taxon>Saccharomycotina</taxon>
        <taxon>Pichiomycetes</taxon>
        <taxon>Debaryomycetaceae</taxon>
        <taxon>Candida/Lodderomyces clade</taxon>
        <taxon>Candida</taxon>
    </lineage>
</organism>
<dbReference type="PANTHER" id="PTHR42940:SF3">
    <property type="entry name" value="ALCOHOL DEHYDROGENASE 1-RELATED"/>
    <property type="match status" value="1"/>
</dbReference>
<dbReference type="EMBL" id="QLNQ01000020">
    <property type="protein sequence ID" value="RCK65424.1"/>
    <property type="molecule type" value="Genomic_DNA"/>
</dbReference>
<reference evidence="9 10" key="1">
    <citation type="submission" date="2018-06" db="EMBL/GenBank/DDBJ databases">
        <title>Whole genome sequencing of Candida tropicalis (genome annotated by CSBL at Korea University).</title>
        <authorList>
            <person name="Ahn J."/>
        </authorList>
    </citation>
    <scope>NUCLEOTIDE SEQUENCE [LARGE SCALE GENOMIC DNA]</scope>
    <source>
        <strain evidence="9 10">ATCC 20962</strain>
    </source>
</reference>
<dbReference type="AlphaFoldDB" id="A0A367YHS7"/>
<keyword evidence="10" id="KW-1185">Reference proteome</keyword>
<evidence type="ECO:0000256" key="6">
    <source>
        <dbReference type="ARBA" id="ARBA00023002"/>
    </source>
</evidence>
<dbReference type="GO" id="GO:0004022">
    <property type="term" value="F:alcohol dehydrogenase (NAD+) activity"/>
    <property type="evidence" value="ECO:0007669"/>
    <property type="project" value="UniProtKB-EC"/>
</dbReference>
<dbReference type="SUPFAM" id="SSF50129">
    <property type="entry name" value="GroES-like"/>
    <property type="match status" value="1"/>
</dbReference>
<keyword evidence="6" id="KW-0560">Oxidoreductase</keyword>
<keyword evidence="5" id="KW-0862">Zinc</keyword>
<evidence type="ECO:0000256" key="5">
    <source>
        <dbReference type="ARBA" id="ARBA00022833"/>
    </source>
</evidence>
<evidence type="ECO:0000256" key="4">
    <source>
        <dbReference type="ARBA" id="ARBA00022723"/>
    </source>
</evidence>
<evidence type="ECO:0000313" key="10">
    <source>
        <dbReference type="Proteomes" id="UP000253472"/>
    </source>
</evidence>
<dbReference type="Pfam" id="PF08240">
    <property type="entry name" value="ADH_N"/>
    <property type="match status" value="1"/>
</dbReference>
<evidence type="ECO:0000313" key="9">
    <source>
        <dbReference type="EMBL" id="RCK65424.1"/>
    </source>
</evidence>
<dbReference type="OrthoDB" id="1879366at2759"/>
<dbReference type="STRING" id="5486.A0A367YHS7"/>
<proteinExistence type="inferred from homology"/>
<feature type="domain" description="Enoyl reductase (ER)" evidence="8">
    <location>
        <begin position="174"/>
        <end position="462"/>
    </location>
</feature>
<dbReference type="InterPro" id="IPR013154">
    <property type="entry name" value="ADH-like_N"/>
</dbReference>
<evidence type="ECO:0000256" key="2">
    <source>
        <dbReference type="ARBA" id="ARBA00008072"/>
    </source>
</evidence>
<dbReference type="InterPro" id="IPR020843">
    <property type="entry name" value="ER"/>
</dbReference>
<dbReference type="Proteomes" id="UP000253472">
    <property type="component" value="Unassembled WGS sequence"/>
</dbReference>
<sequence>MTVIRRDYLKPLYEPSTEGHNLQAEDDGEVIINYPRGYRDAETFSEWHLLKYVTWFDDGSLYMKTTKGDEEIQVEESELRKIFYGYYEVKDVAVSINYKDAEELELLQSANAAQNYELIRWNFKEDEVPLMEWYLLPGEILLGSSQMRRYGFKAYRDPTLSQMLYFAETVIYEANAAPLQYIDIPVPVPKPNDLLVNVKYSASKLPVVGGHEGASVVVAIGENVQGWKVGALAGIKICPHADVSGYSHDGTFQQYATADAAQAAKFPAGSDLASIAPISCAGVTVYKALKTAGLHPGQWVAISDAGGGLGSLAVQYAKAMGYRVVAIDCGGENGVFVRSLGTEAFVDSTKEANVSEAIIKATDGGVHGVINVSISEKAINQSVENVRTLGTVVLVGLPAGAKLEAPIFNADSYVGNRRDTAEAVDFFAKGLVKCPIKVVELSELPEIFKLLEEGKILGRYVVDTAK</sequence>